<dbReference type="EMBL" id="KJ700459">
    <property type="protein sequence ID" value="AIG92584.1"/>
    <property type="molecule type" value="Genomic_DNA"/>
</dbReference>
<name>A0A075W811_GALSU</name>
<evidence type="ECO:0000313" key="5">
    <source>
        <dbReference type="EMBL" id="AIG92584.1"/>
    </source>
</evidence>
<keyword evidence="4" id="KW-0472">Membrane</keyword>
<reference evidence="5" key="1">
    <citation type="journal article" date="2015" name="Genome Biol. Evol.">
        <title>Extreme features of the Galdieria sulphuraria organellar genomes: a consequence of polyextremophily?</title>
        <authorList>
            <person name="Jain K."/>
            <person name="Krause K."/>
            <person name="Grewe F."/>
            <person name="Nelson G.F."/>
            <person name="Weber A.P."/>
            <person name="Christensen A.C."/>
            <person name="Mower J.P."/>
        </authorList>
    </citation>
    <scope>NUCLEOTIDE SEQUENCE</scope>
    <source>
        <strain evidence="5">074W</strain>
    </source>
</reference>
<dbReference type="SMART" id="SM00028">
    <property type="entry name" value="TPR"/>
    <property type="match status" value="3"/>
</dbReference>
<dbReference type="PROSITE" id="PS50293">
    <property type="entry name" value="TPR_REGION"/>
    <property type="match status" value="1"/>
</dbReference>
<dbReference type="Gene3D" id="1.25.40.10">
    <property type="entry name" value="Tetratricopeptide repeat domain"/>
    <property type="match status" value="1"/>
</dbReference>
<feature type="repeat" description="TPR" evidence="3">
    <location>
        <begin position="93"/>
        <end position="126"/>
    </location>
</feature>
<dbReference type="GeneID" id="20005641"/>
<accession>A0A075W811</accession>
<evidence type="ECO:0000256" key="3">
    <source>
        <dbReference type="PROSITE-ProRule" id="PRU00339"/>
    </source>
</evidence>
<protein>
    <submittedName>
        <fullName evidence="5">Uncharacterized protein</fullName>
    </submittedName>
</protein>
<evidence type="ECO:0000256" key="2">
    <source>
        <dbReference type="ARBA" id="ARBA00022803"/>
    </source>
</evidence>
<gene>
    <name evidence="5" type="primary">ycf37</name>
</gene>
<dbReference type="RefSeq" id="YP_009051142.1">
    <property type="nucleotide sequence ID" value="NC_024665.1"/>
</dbReference>
<keyword evidence="1" id="KW-0677">Repeat</keyword>
<keyword evidence="4" id="KW-0812">Transmembrane</keyword>
<dbReference type="PROSITE" id="PS50005">
    <property type="entry name" value="TPR"/>
    <property type="match status" value="2"/>
</dbReference>
<keyword evidence="4" id="KW-1133">Transmembrane helix</keyword>
<feature type="repeat" description="TPR" evidence="3">
    <location>
        <begin position="127"/>
        <end position="160"/>
    </location>
</feature>
<dbReference type="SUPFAM" id="SSF48452">
    <property type="entry name" value="TPR-like"/>
    <property type="match status" value="1"/>
</dbReference>
<feature type="transmembrane region" description="Helical" evidence="4">
    <location>
        <begin position="6"/>
        <end position="26"/>
    </location>
</feature>
<dbReference type="InterPro" id="IPR019734">
    <property type="entry name" value="TPR_rpt"/>
</dbReference>
<proteinExistence type="predicted"/>
<keyword evidence="5" id="KW-0934">Plastid</keyword>
<dbReference type="Pfam" id="PF13424">
    <property type="entry name" value="TPR_12"/>
    <property type="match status" value="1"/>
</dbReference>
<dbReference type="PANTHER" id="PTHR45641:SF19">
    <property type="entry name" value="NEPHROCYSTIN-3"/>
    <property type="match status" value="1"/>
</dbReference>
<keyword evidence="2 3" id="KW-0802">TPR repeat</keyword>
<dbReference type="PANTHER" id="PTHR45641">
    <property type="entry name" value="TETRATRICOPEPTIDE REPEAT PROTEIN (AFU_ORTHOLOGUE AFUA_6G03870)"/>
    <property type="match status" value="1"/>
</dbReference>
<evidence type="ECO:0000256" key="4">
    <source>
        <dbReference type="SAM" id="Phobius"/>
    </source>
</evidence>
<evidence type="ECO:0000256" key="1">
    <source>
        <dbReference type="ARBA" id="ARBA00022737"/>
    </source>
</evidence>
<sequence>MILNYNSFFYLSILIIILLFFIIKIYSQVFKFIKQEFYIYRLNTLLSNNHKNNCYIYFLLGAVYLDKACLKQALDFFIKSYNSYEDNAGVPLIQIYNSIGYVYMHIEEYNLAIKFFEKCIAIQPNYIISINNLAKVYEKINDIKKAIDLYQLVLSYDNQNKTAIDRLNKLFANKNLNRIK</sequence>
<dbReference type="KEGG" id="gsl:JL72_p068"/>
<dbReference type="InterPro" id="IPR011990">
    <property type="entry name" value="TPR-like_helical_dom_sf"/>
</dbReference>
<organism evidence="5">
    <name type="scientific">Galdieria sulphuraria</name>
    <name type="common">Red alga</name>
    <dbReference type="NCBI Taxonomy" id="130081"/>
    <lineage>
        <taxon>Eukaryota</taxon>
        <taxon>Rhodophyta</taxon>
        <taxon>Bangiophyceae</taxon>
        <taxon>Galdieriales</taxon>
        <taxon>Galdieriaceae</taxon>
        <taxon>Galdieria</taxon>
    </lineage>
</organism>
<dbReference type="AlphaFoldDB" id="A0A075W811"/>
<geneLocation type="plastid" evidence="5"/>